<feature type="chain" id="PRO_5042916736" evidence="1">
    <location>
        <begin position="21"/>
        <end position="130"/>
    </location>
</feature>
<sequence>MLYWTFSCVVPFLALEDAGGQGYHFIKRSQKLATCVFPGMSLHWSFRVLERFEKFVDFGANWVNFADRAATPDNITLAEILFVGVICDCLIVISVWYLDNVMPIGPGIAKPFLYPFKVFSLTDLYHTGIL</sequence>
<gene>
    <name evidence="2" type="ORF">V5799_010635</name>
</gene>
<evidence type="ECO:0000256" key="1">
    <source>
        <dbReference type="SAM" id="SignalP"/>
    </source>
</evidence>
<dbReference type="Proteomes" id="UP001321473">
    <property type="component" value="Unassembled WGS sequence"/>
</dbReference>
<dbReference type="AlphaFoldDB" id="A0AAQ4EJN3"/>
<organism evidence="2 3">
    <name type="scientific">Amblyomma americanum</name>
    <name type="common">Lone star tick</name>
    <dbReference type="NCBI Taxonomy" id="6943"/>
    <lineage>
        <taxon>Eukaryota</taxon>
        <taxon>Metazoa</taxon>
        <taxon>Ecdysozoa</taxon>
        <taxon>Arthropoda</taxon>
        <taxon>Chelicerata</taxon>
        <taxon>Arachnida</taxon>
        <taxon>Acari</taxon>
        <taxon>Parasitiformes</taxon>
        <taxon>Ixodida</taxon>
        <taxon>Ixodoidea</taxon>
        <taxon>Ixodidae</taxon>
        <taxon>Amblyomminae</taxon>
        <taxon>Amblyomma</taxon>
    </lineage>
</organism>
<reference evidence="2 3" key="1">
    <citation type="journal article" date="2023" name="Arcadia Sci">
        <title>De novo assembly of a long-read Amblyomma americanum tick genome.</title>
        <authorList>
            <person name="Chou S."/>
            <person name="Poskanzer K.E."/>
            <person name="Rollins M."/>
            <person name="Thuy-Boun P.S."/>
        </authorList>
    </citation>
    <scope>NUCLEOTIDE SEQUENCE [LARGE SCALE GENOMIC DNA]</scope>
    <source>
        <strain evidence="2">F_SG_1</strain>
        <tissue evidence="2">Salivary glands</tissue>
    </source>
</reference>
<proteinExistence type="predicted"/>
<protein>
    <submittedName>
        <fullName evidence="2">Uncharacterized protein</fullName>
    </submittedName>
</protein>
<accession>A0AAQ4EJN3</accession>
<comment type="caution">
    <text evidence="2">The sequence shown here is derived from an EMBL/GenBank/DDBJ whole genome shotgun (WGS) entry which is preliminary data.</text>
</comment>
<dbReference type="EMBL" id="JARKHS020014947">
    <property type="protein sequence ID" value="KAK8774828.1"/>
    <property type="molecule type" value="Genomic_DNA"/>
</dbReference>
<name>A0AAQ4EJN3_AMBAM</name>
<keyword evidence="1" id="KW-0732">Signal</keyword>
<keyword evidence="3" id="KW-1185">Reference proteome</keyword>
<feature type="signal peptide" evidence="1">
    <location>
        <begin position="1"/>
        <end position="20"/>
    </location>
</feature>
<evidence type="ECO:0000313" key="3">
    <source>
        <dbReference type="Proteomes" id="UP001321473"/>
    </source>
</evidence>
<evidence type="ECO:0000313" key="2">
    <source>
        <dbReference type="EMBL" id="KAK8774828.1"/>
    </source>
</evidence>